<evidence type="ECO:0000313" key="2">
    <source>
        <dbReference type="Proteomes" id="UP000284322"/>
    </source>
</evidence>
<organism evidence="1 2">
    <name type="scientific">Tsuneonella suprasediminis</name>
    <dbReference type="NCBI Taxonomy" id="2306996"/>
    <lineage>
        <taxon>Bacteria</taxon>
        <taxon>Pseudomonadati</taxon>
        <taxon>Pseudomonadota</taxon>
        <taxon>Alphaproteobacteria</taxon>
        <taxon>Sphingomonadales</taxon>
        <taxon>Erythrobacteraceae</taxon>
        <taxon>Tsuneonella</taxon>
    </lineage>
</organism>
<keyword evidence="2" id="KW-1185">Reference proteome</keyword>
<evidence type="ECO:0000313" key="1">
    <source>
        <dbReference type="EMBL" id="RJX70343.1"/>
    </source>
</evidence>
<reference evidence="1 2" key="1">
    <citation type="submission" date="2018-09" db="EMBL/GenBank/DDBJ databases">
        <title>Altererythrobacter sp.Ery1 and Ery12, the genome sequencing of novel strains in genus Alterythrobacter.</title>
        <authorList>
            <person name="Cheng H."/>
            <person name="Wu Y.-H."/>
            <person name="Fang C."/>
            <person name="Xu X.-W."/>
        </authorList>
    </citation>
    <scope>NUCLEOTIDE SEQUENCE [LARGE SCALE GENOMIC DNA]</scope>
    <source>
        <strain evidence="1 2">Ery12</strain>
    </source>
</reference>
<comment type="caution">
    <text evidence="1">The sequence shown here is derived from an EMBL/GenBank/DDBJ whole genome shotgun (WGS) entry which is preliminary data.</text>
</comment>
<dbReference type="Gene3D" id="3.30.420.130">
    <property type="entry name" value="Dinitrogenase iron-molybdenum cofactor biosynthesis domain"/>
    <property type="match status" value="1"/>
</dbReference>
<accession>A0A419R4Y8</accession>
<protein>
    <submittedName>
        <fullName evidence="1">Uncharacterized protein</fullName>
    </submittedName>
</protein>
<proteinExistence type="predicted"/>
<gene>
    <name evidence="1" type="ORF">D6858_02560</name>
</gene>
<dbReference type="AlphaFoldDB" id="A0A419R4Y8"/>
<dbReference type="Proteomes" id="UP000284322">
    <property type="component" value="Unassembled WGS sequence"/>
</dbReference>
<dbReference type="SUPFAM" id="SSF53146">
    <property type="entry name" value="Nitrogenase accessory factor-like"/>
    <property type="match status" value="1"/>
</dbReference>
<name>A0A419R4Y8_9SPHN</name>
<sequence length="119" mass="12549">MSKSNHISSSKEGIVDGITAVTVMRSGADYMLCPFFGKCDGLLTVSTGTIAVRFIPNPLRSAERLSDLIIDAGVSRVICGFVPASEQQRLEAAGVDVRLGSCTCGVDQLIVDFADLPKA</sequence>
<dbReference type="EMBL" id="RAHJ01000008">
    <property type="protein sequence ID" value="RJX70343.1"/>
    <property type="molecule type" value="Genomic_DNA"/>
</dbReference>
<dbReference type="InterPro" id="IPR036105">
    <property type="entry name" value="DiNase_FeMo-co_biosyn_sf"/>
</dbReference>